<sequence>VMDAPTLPVSALKNPGDPIDIRVDIDHPMPADVFLAATVVRTLPQYGEAI</sequence>
<dbReference type="AlphaFoldDB" id="A0A699TV54"/>
<dbReference type="EMBL" id="BKCJ011274588">
    <property type="protein sequence ID" value="GFD13753.1"/>
    <property type="molecule type" value="Genomic_DNA"/>
</dbReference>
<accession>A0A699TV54</accession>
<evidence type="ECO:0000313" key="1">
    <source>
        <dbReference type="EMBL" id="GFD13753.1"/>
    </source>
</evidence>
<gene>
    <name evidence="1" type="ORF">Tci_885722</name>
</gene>
<feature type="non-terminal residue" evidence="1">
    <location>
        <position position="1"/>
    </location>
</feature>
<protein>
    <submittedName>
        <fullName evidence="1">Uncharacterized protein</fullName>
    </submittedName>
</protein>
<reference evidence="1" key="1">
    <citation type="journal article" date="2019" name="Sci. Rep.">
        <title>Draft genome of Tanacetum cinerariifolium, the natural source of mosquito coil.</title>
        <authorList>
            <person name="Yamashiro T."/>
            <person name="Shiraishi A."/>
            <person name="Satake H."/>
            <person name="Nakayama K."/>
        </authorList>
    </citation>
    <scope>NUCLEOTIDE SEQUENCE</scope>
</reference>
<comment type="caution">
    <text evidence="1">The sequence shown here is derived from an EMBL/GenBank/DDBJ whole genome shotgun (WGS) entry which is preliminary data.</text>
</comment>
<name>A0A699TV54_TANCI</name>
<proteinExistence type="predicted"/>
<organism evidence="1">
    <name type="scientific">Tanacetum cinerariifolium</name>
    <name type="common">Dalmatian daisy</name>
    <name type="synonym">Chrysanthemum cinerariifolium</name>
    <dbReference type="NCBI Taxonomy" id="118510"/>
    <lineage>
        <taxon>Eukaryota</taxon>
        <taxon>Viridiplantae</taxon>
        <taxon>Streptophyta</taxon>
        <taxon>Embryophyta</taxon>
        <taxon>Tracheophyta</taxon>
        <taxon>Spermatophyta</taxon>
        <taxon>Magnoliopsida</taxon>
        <taxon>eudicotyledons</taxon>
        <taxon>Gunneridae</taxon>
        <taxon>Pentapetalae</taxon>
        <taxon>asterids</taxon>
        <taxon>campanulids</taxon>
        <taxon>Asterales</taxon>
        <taxon>Asteraceae</taxon>
        <taxon>Asteroideae</taxon>
        <taxon>Anthemideae</taxon>
        <taxon>Anthemidinae</taxon>
        <taxon>Tanacetum</taxon>
    </lineage>
</organism>